<keyword evidence="5" id="KW-0663">Pyridoxal phosphate</keyword>
<evidence type="ECO:0000256" key="1">
    <source>
        <dbReference type="ARBA" id="ARBA00001933"/>
    </source>
</evidence>
<evidence type="ECO:0000259" key="6">
    <source>
        <dbReference type="Pfam" id="PF00155"/>
    </source>
</evidence>
<dbReference type="EMBL" id="JH971391">
    <property type="protein sequence ID" value="EKM78964.1"/>
    <property type="molecule type" value="Genomic_DNA"/>
</dbReference>
<evidence type="ECO:0000256" key="3">
    <source>
        <dbReference type="ARBA" id="ARBA00022576"/>
    </source>
</evidence>
<dbReference type="CDD" id="cd00609">
    <property type="entry name" value="AAT_like"/>
    <property type="match status" value="1"/>
</dbReference>
<evidence type="ECO:0000256" key="4">
    <source>
        <dbReference type="ARBA" id="ARBA00022679"/>
    </source>
</evidence>
<dbReference type="GO" id="GO:0030170">
    <property type="term" value="F:pyridoxal phosphate binding"/>
    <property type="evidence" value="ECO:0007669"/>
    <property type="project" value="InterPro"/>
</dbReference>
<dbReference type="PANTHER" id="PTHR42790:SF19">
    <property type="entry name" value="KYNURENINE_ALPHA-AMINOADIPATE AMINOTRANSFERASE, MITOCHONDRIAL"/>
    <property type="match status" value="1"/>
</dbReference>
<dbReference type="Proteomes" id="UP000008493">
    <property type="component" value="Unassembled WGS sequence"/>
</dbReference>
<dbReference type="PANTHER" id="PTHR42790">
    <property type="entry name" value="AMINOTRANSFERASE"/>
    <property type="match status" value="1"/>
</dbReference>
<organism evidence="7 8">
    <name type="scientific">Agaricus bisporus var. burnettii (strain JB137-S8 / ATCC MYA-4627 / FGSC 10392)</name>
    <name type="common">White button mushroom</name>
    <dbReference type="NCBI Taxonomy" id="597362"/>
    <lineage>
        <taxon>Eukaryota</taxon>
        <taxon>Fungi</taxon>
        <taxon>Dikarya</taxon>
        <taxon>Basidiomycota</taxon>
        <taxon>Agaricomycotina</taxon>
        <taxon>Agaricomycetes</taxon>
        <taxon>Agaricomycetidae</taxon>
        <taxon>Agaricales</taxon>
        <taxon>Agaricineae</taxon>
        <taxon>Agaricaceae</taxon>
        <taxon>Agaricus</taxon>
    </lineage>
</organism>
<dbReference type="KEGG" id="abp:AGABI1DRAFT75541"/>
<dbReference type="InterPro" id="IPR050859">
    <property type="entry name" value="Class-I_PLP-dep_aminotransf"/>
</dbReference>
<keyword evidence="8" id="KW-1185">Reference proteome</keyword>
<dbReference type="GO" id="GO:0008483">
    <property type="term" value="F:transaminase activity"/>
    <property type="evidence" value="ECO:0007669"/>
    <property type="project" value="UniProtKB-KW"/>
</dbReference>
<dbReference type="RefSeq" id="XP_007330437.1">
    <property type="nucleotide sequence ID" value="XM_007330375.1"/>
</dbReference>
<dbReference type="InterPro" id="IPR004839">
    <property type="entry name" value="Aminotransferase_I/II_large"/>
</dbReference>
<evidence type="ECO:0000256" key="2">
    <source>
        <dbReference type="ARBA" id="ARBA00007441"/>
    </source>
</evidence>
<evidence type="ECO:0000256" key="5">
    <source>
        <dbReference type="ARBA" id="ARBA00022898"/>
    </source>
</evidence>
<reference evidence="8" key="1">
    <citation type="journal article" date="2012" name="Proc. Natl. Acad. Sci. U.S.A.">
        <title>Genome sequence of the button mushroom Agaricus bisporus reveals mechanisms governing adaptation to a humic-rich ecological niche.</title>
        <authorList>
            <person name="Morin E."/>
            <person name="Kohler A."/>
            <person name="Baker A.R."/>
            <person name="Foulongne-Oriol M."/>
            <person name="Lombard V."/>
            <person name="Nagy L.G."/>
            <person name="Ohm R.A."/>
            <person name="Patyshakuliyeva A."/>
            <person name="Brun A."/>
            <person name="Aerts A.L."/>
            <person name="Bailey A.M."/>
            <person name="Billette C."/>
            <person name="Coutinho P.M."/>
            <person name="Deakin G."/>
            <person name="Doddapaneni H."/>
            <person name="Floudas D."/>
            <person name="Grimwood J."/>
            <person name="Hilden K."/>
            <person name="Kuees U."/>
            <person name="LaButti K.M."/>
            <person name="Lapidus A."/>
            <person name="Lindquist E.A."/>
            <person name="Lucas S.M."/>
            <person name="Murat C."/>
            <person name="Riley R.W."/>
            <person name="Salamov A.A."/>
            <person name="Schmutz J."/>
            <person name="Subramanian V."/>
            <person name="Woesten H.A.B."/>
            <person name="Xu J."/>
            <person name="Eastwood D.C."/>
            <person name="Foster G.D."/>
            <person name="Sonnenberg A.S."/>
            <person name="Cullen D."/>
            <person name="de Vries R.P."/>
            <person name="Lundell T."/>
            <person name="Hibbett D.S."/>
            <person name="Henrissat B."/>
            <person name="Burton K.S."/>
            <person name="Kerrigan R.W."/>
            <person name="Challen M.P."/>
            <person name="Grigoriev I.V."/>
            <person name="Martin F."/>
        </authorList>
    </citation>
    <scope>NUCLEOTIDE SEQUENCE [LARGE SCALE GENOMIC DNA]</scope>
    <source>
        <strain evidence="8">JB137-S8 / ATCC MYA-4627 / FGSC 10392</strain>
    </source>
</reference>
<dbReference type="HOGENOM" id="CLU_017584_0_6_1"/>
<dbReference type="GO" id="GO:1901605">
    <property type="term" value="P:alpha-amino acid metabolic process"/>
    <property type="evidence" value="ECO:0007669"/>
    <property type="project" value="TreeGrafter"/>
</dbReference>
<dbReference type="eggNOG" id="KOG0634">
    <property type="taxonomic scope" value="Eukaryota"/>
</dbReference>
<gene>
    <name evidence="7" type="ORF">AGABI1DRAFT_75541</name>
</gene>
<keyword evidence="4" id="KW-0808">Transferase</keyword>
<name>K5VWW4_AGABU</name>
<evidence type="ECO:0000313" key="7">
    <source>
        <dbReference type="EMBL" id="EKM78964.1"/>
    </source>
</evidence>
<dbReference type="GeneID" id="18831268"/>
<dbReference type="AlphaFoldDB" id="K5VWW4"/>
<sequence length="460" mass="51297">MTVGCAIQKTHNVVEMRIGSRRLADDFYTPFMSQYAREKKPSPIRSLFPLEKTPGIISLLAGKPNPTMFPLTSLSFSARAPHSTDPADEQSYSLTQEEIALGLQYSDTAGIKPLRDWLYGLQEFSHGRTREEGYSVMVGNGSQDLIYKAVVNLVNDGDSVLIESPVYAGVVPIFQSLRCNLVEIETDADGIDSSSLRSKLENWPAGQARPKILYTIPYGCNPTGMTATLGRRKEVLQLAYEFDLIILEGSSLTNYDPYFYLYYGTARVPSYFSLEKTELPETGRVLRFDSFAKVLSAGIMLGSASGPNVILGCIERYTATSNLQVSSLTQVIAYRLLERWGYQGFKAHADRVALFYKEKRDVFQAAMRKYLDGYAEWVVPEAGMFFWFKLILNKELDGGEGDSDVVIRTKAFDKGVLALPGSVFMPNGSKTPYVRASFSLNSAEEVFEALRRLRSALEEV</sequence>
<dbReference type="OMA" id="HAKRDVF"/>
<feature type="domain" description="Aminotransferase class I/classII large" evidence="6">
    <location>
        <begin position="104"/>
        <end position="453"/>
    </location>
</feature>
<proteinExistence type="inferred from homology"/>
<dbReference type="SUPFAM" id="SSF53383">
    <property type="entry name" value="PLP-dependent transferases"/>
    <property type="match status" value="1"/>
</dbReference>
<comment type="cofactor">
    <cofactor evidence="1">
        <name>pyridoxal 5'-phosphate</name>
        <dbReference type="ChEBI" id="CHEBI:597326"/>
    </cofactor>
</comment>
<dbReference type="STRING" id="597362.K5VWW4"/>
<dbReference type="InterPro" id="IPR015424">
    <property type="entry name" value="PyrdxlP-dep_Trfase"/>
</dbReference>
<dbReference type="InterPro" id="IPR015421">
    <property type="entry name" value="PyrdxlP-dep_Trfase_major"/>
</dbReference>
<dbReference type="Pfam" id="PF00155">
    <property type="entry name" value="Aminotran_1_2"/>
    <property type="match status" value="1"/>
</dbReference>
<dbReference type="OrthoDB" id="691673at2759"/>
<protein>
    <recommendedName>
        <fullName evidence="6">Aminotransferase class I/classII large domain-containing protein</fullName>
    </recommendedName>
</protein>
<evidence type="ECO:0000313" key="8">
    <source>
        <dbReference type="Proteomes" id="UP000008493"/>
    </source>
</evidence>
<dbReference type="InParanoid" id="K5VWW4"/>
<dbReference type="Gene3D" id="3.40.640.10">
    <property type="entry name" value="Type I PLP-dependent aspartate aminotransferase-like (Major domain)"/>
    <property type="match status" value="1"/>
</dbReference>
<accession>K5VWW4</accession>
<comment type="similarity">
    <text evidence="2">Belongs to the class-I pyridoxal-phosphate-dependent aminotransferase family.</text>
</comment>
<keyword evidence="3" id="KW-0032">Aminotransferase</keyword>